<dbReference type="PANTHER" id="PTHR43301:SF3">
    <property type="entry name" value="ARABINAN ENDO-1,5-ALPHA-L-ARABINOSIDASE A-RELATED"/>
    <property type="match status" value="1"/>
</dbReference>
<sequence length="283" mass="32949">MYMISYFKNADESLYLAESKDGYSWKERNNGKPVFASSVGTKNMRDPFLYQDKGGLFHLVWTDGWGSRSIGYACSSNLTDWSDEKLIPVMEHMPVTQNTWAPEIYYDTTQAAYRIVWSSTVEEGPRNHRIWSVTTTDFNTFSEAKLFFDPGYNVIDANVTDLGDCYFMLYKDERHYDDEGAACKAIRSCYLDKEASDRPNVRDISELLTFHMTEGPTLYNVDRDGKREWIMLVDRFRADIYDAYRSYDLRDWELINDRMELPSAVKHATVIKIDEETELGVWG</sequence>
<evidence type="ECO:0000313" key="2">
    <source>
        <dbReference type="Proteomes" id="UP000245202"/>
    </source>
</evidence>
<dbReference type="SUPFAM" id="SSF75005">
    <property type="entry name" value="Arabinanase/levansucrase/invertase"/>
    <property type="match status" value="1"/>
</dbReference>
<dbReference type="PANTHER" id="PTHR43301">
    <property type="entry name" value="ARABINAN ENDO-1,5-ALPHA-L-ARABINOSIDASE"/>
    <property type="match status" value="1"/>
</dbReference>
<gene>
    <name evidence="1" type="ORF">PAT3040_02946</name>
</gene>
<dbReference type="Proteomes" id="UP000245202">
    <property type="component" value="Unassembled WGS sequence"/>
</dbReference>
<dbReference type="EMBL" id="BDQX01000163">
    <property type="protein sequence ID" value="GBG08366.1"/>
    <property type="molecule type" value="Genomic_DNA"/>
</dbReference>
<keyword evidence="2" id="KW-1185">Reference proteome</keyword>
<dbReference type="InterPro" id="IPR023296">
    <property type="entry name" value="Glyco_hydro_beta-prop_sf"/>
</dbReference>
<organism evidence="1 2">
    <name type="scientific">Paenibacillus agaridevorans</name>
    <dbReference type="NCBI Taxonomy" id="171404"/>
    <lineage>
        <taxon>Bacteria</taxon>
        <taxon>Bacillati</taxon>
        <taxon>Bacillota</taxon>
        <taxon>Bacilli</taxon>
        <taxon>Bacillales</taxon>
        <taxon>Paenibacillaceae</taxon>
        <taxon>Paenibacillus</taxon>
    </lineage>
</organism>
<protein>
    <submittedName>
        <fullName evidence="1">Uncharacterized protein</fullName>
    </submittedName>
</protein>
<reference evidence="1 2" key="1">
    <citation type="submission" date="2017-08" db="EMBL/GenBank/DDBJ databases">
        <title>Substantial Increase in Enzyme Production by Combined Drug-Resistance Mutations in Paenibacillus agaridevorans.</title>
        <authorList>
            <person name="Tanaka Y."/>
            <person name="Funane K."/>
            <person name="Hosaka T."/>
            <person name="Shiwa Y."/>
            <person name="Fujita N."/>
            <person name="Miyazaki T."/>
            <person name="Yoshikawa H."/>
            <person name="Murakami K."/>
            <person name="Kasahara K."/>
            <person name="Inaoka T."/>
            <person name="Hiraga Y."/>
            <person name="Ochi K."/>
        </authorList>
    </citation>
    <scope>NUCLEOTIDE SEQUENCE [LARGE SCALE GENOMIC DNA]</scope>
    <source>
        <strain evidence="1 2">T-3040</strain>
    </source>
</reference>
<name>A0A2R5ENU0_9BACL</name>
<accession>A0A2R5ENU0</accession>
<evidence type="ECO:0000313" key="1">
    <source>
        <dbReference type="EMBL" id="GBG08366.1"/>
    </source>
</evidence>
<dbReference type="CDD" id="cd08983">
    <property type="entry name" value="GH43_Bt3655-like"/>
    <property type="match status" value="1"/>
</dbReference>
<dbReference type="Gene3D" id="2.115.10.20">
    <property type="entry name" value="Glycosyl hydrolase domain, family 43"/>
    <property type="match status" value="1"/>
</dbReference>
<comment type="caution">
    <text evidence="1">The sequence shown here is derived from an EMBL/GenBank/DDBJ whole genome shotgun (WGS) entry which is preliminary data.</text>
</comment>
<dbReference type="RefSeq" id="WP_108993328.1">
    <property type="nucleotide sequence ID" value="NZ_BDQX01000163.1"/>
</dbReference>
<dbReference type="InterPro" id="IPR050727">
    <property type="entry name" value="GH43_arabinanases"/>
</dbReference>
<proteinExistence type="predicted"/>
<dbReference type="AlphaFoldDB" id="A0A2R5ENU0"/>